<dbReference type="GO" id="GO:0005634">
    <property type="term" value="C:nucleus"/>
    <property type="evidence" value="ECO:0007669"/>
    <property type="project" value="UniProtKB-SubCell"/>
</dbReference>
<name>A0AA39TH94_ACESA</name>
<proteinExistence type="predicted"/>
<feature type="region of interest" description="Disordered" evidence="5">
    <location>
        <begin position="600"/>
        <end position="621"/>
    </location>
</feature>
<gene>
    <name evidence="8" type="ORF">LWI29_037767</name>
</gene>
<sequence length="1130" mass="123145">MLDIRPDVETVAVNSVLEFHHLLARLGGIEKLVVYAMVSGFWGGCAVTKAIEGGCSLCAGWVCFWVWLWWLSLGGGGFWFWVVVGVRLVWNLGSTRWILGGGVVGYVVSGSRVGKYGRVTGLSGEVIGLNGGVSGDPSWISMEMEIQEMDLVKTNQIQQVLKALCSGNQWCYSVFWKIGCQNTKLLIWEECYYQPTPLSELPFGEWEGRWGSSEVSSSQHGFPAGDRVQFLINQMMINNQVNLVGEGIVGRAAFTGNHQWILANNHIRDAHPPEIQNEVQFQFSSGMQTVAVIPILPHGVVQLGSTVAIMENTGFVNYVKSLIMQLGCVPGALLSENYGMKDSAEKVGVPVSNEVLVSLDPSGIYKVANSTGLLADSYNQQSSSSQPSGLVGQHSDSVGRQIQHNAQATASTFRIPNLTQTFGKSHDDHCKQKLNPVMKPNLHFRCQPENGVVGAEVIPSNPDAWLQQQASLYNSRPESSYKSIIGQPSADFSSLKLIEQQVLTDVGVRDPVIKNVNASNSNSFVASHLRKNGGLTGGSLNTPLLEASELQGGMSSQITPVSVPSSIANPSKSADYNLYCTNPSSVVDQLTTSHVLSGGCSRGNSSSDFKRTPNDSASKKQGMDNELYQALNSQFTHPDGHNSLSGQIPGYVHDCQNHVNGDTVPSSSISKFEDGCLQPPSGDDLFDILGVDFKNKLLSGKWDNFLVDGQNLDKGTVASMNVLDVSSDFNSVNQGISDSATFSGMGTEHLLDAVVSRAHTATKQISDDNLSCKTTVTKISSSSIPSSSPSCGRTKMSDPVQGECFGLSKSMSKAGTVASGSFQSAFSKDDAGSCSQTTSIYSSQISSWVDQGNSAKCAGSVSTAYSKRNNEMTKPNRKRLKPGENPRPRPKDRQMIQDRVKELREIVPNGAKCSIDALLERTIKHMLFLQSVTKHADKLKQTGESKIINNEGGLLLKDNFEGGATWAFEVGSQSMVCPIIVEDLNPPRQMLVEMLCEERGFFLEIADLIRGLGLTILKGVMEARNDKIWARFAVEANRDVTRMEIFMSLVRLLEQTVKGSTLVNALENNNMMVHHSFPQATSIPATGRPSSLQWRWGFAMHNSWWILWFHKCIEDVGYGNSRLSYIYLIC</sequence>
<evidence type="ECO:0000256" key="4">
    <source>
        <dbReference type="ARBA" id="ARBA00023242"/>
    </source>
</evidence>
<feature type="region of interest" description="Disordered" evidence="5">
    <location>
        <begin position="866"/>
        <end position="895"/>
    </location>
</feature>
<feature type="transmembrane region" description="Helical" evidence="6">
    <location>
        <begin position="58"/>
        <end position="82"/>
    </location>
</feature>
<dbReference type="EMBL" id="JAUESC010000002">
    <property type="protein sequence ID" value="KAK0606437.1"/>
    <property type="molecule type" value="Genomic_DNA"/>
</dbReference>
<comment type="caution">
    <text evidence="8">The sequence shown here is derived from an EMBL/GenBank/DDBJ whole genome shotgun (WGS) entry which is preliminary data.</text>
</comment>
<dbReference type="PANTHER" id="PTHR46196:SF4">
    <property type="entry name" value="TRANSCRIPTION FACTOR LHW"/>
    <property type="match status" value="1"/>
</dbReference>
<feature type="domain" description="BHLH" evidence="7">
    <location>
        <begin position="880"/>
        <end position="929"/>
    </location>
</feature>
<keyword evidence="2" id="KW-0805">Transcription regulation</keyword>
<evidence type="ECO:0000259" key="7">
    <source>
        <dbReference type="PROSITE" id="PS50888"/>
    </source>
</evidence>
<keyword evidence="3" id="KW-0804">Transcription</keyword>
<feature type="compositionally biased region" description="Basic and acidic residues" evidence="5">
    <location>
        <begin position="608"/>
        <end position="621"/>
    </location>
</feature>
<dbReference type="InterPro" id="IPR025610">
    <property type="entry name" value="MYC/MYB_N"/>
</dbReference>
<dbReference type="GO" id="GO:0003700">
    <property type="term" value="F:DNA-binding transcription factor activity"/>
    <property type="evidence" value="ECO:0007669"/>
    <property type="project" value="InterPro"/>
</dbReference>
<feature type="region of interest" description="Disordered" evidence="5">
    <location>
        <begin position="378"/>
        <end position="397"/>
    </location>
</feature>
<accession>A0AA39TH94</accession>
<dbReference type="CDD" id="cd18915">
    <property type="entry name" value="bHLH_AtLHW_like"/>
    <property type="match status" value="1"/>
</dbReference>
<evidence type="ECO:0000313" key="8">
    <source>
        <dbReference type="EMBL" id="KAK0606437.1"/>
    </source>
</evidence>
<dbReference type="Pfam" id="PF23176">
    <property type="entry name" value="bHLH_LHW"/>
    <property type="match status" value="1"/>
</dbReference>
<reference evidence="8" key="1">
    <citation type="journal article" date="2022" name="Plant J.">
        <title>Strategies of tolerance reflected in two North American maple genomes.</title>
        <authorList>
            <person name="McEvoy S.L."/>
            <person name="Sezen U.U."/>
            <person name="Trouern-Trend A."/>
            <person name="McMahon S.M."/>
            <person name="Schaberg P.G."/>
            <person name="Yang J."/>
            <person name="Wegrzyn J.L."/>
            <person name="Swenson N.G."/>
        </authorList>
    </citation>
    <scope>NUCLEOTIDE SEQUENCE</scope>
    <source>
        <strain evidence="8">NS2018</strain>
    </source>
</reference>
<dbReference type="InterPro" id="IPR043561">
    <property type="entry name" value="LHW-like"/>
</dbReference>
<protein>
    <recommendedName>
        <fullName evidence="7">BHLH domain-containing protein</fullName>
    </recommendedName>
</protein>
<dbReference type="PROSITE" id="PS50888">
    <property type="entry name" value="BHLH"/>
    <property type="match status" value="1"/>
</dbReference>
<dbReference type="AlphaFoldDB" id="A0AA39TH94"/>
<evidence type="ECO:0000313" key="9">
    <source>
        <dbReference type="Proteomes" id="UP001168877"/>
    </source>
</evidence>
<reference evidence="8" key="2">
    <citation type="submission" date="2023-06" db="EMBL/GenBank/DDBJ databases">
        <authorList>
            <person name="Swenson N.G."/>
            <person name="Wegrzyn J.L."/>
            <person name="Mcevoy S.L."/>
        </authorList>
    </citation>
    <scope>NUCLEOTIDE SEQUENCE</scope>
    <source>
        <strain evidence="8">NS2018</strain>
        <tissue evidence="8">Leaf</tissue>
    </source>
</reference>
<evidence type="ECO:0000256" key="1">
    <source>
        <dbReference type="ARBA" id="ARBA00004123"/>
    </source>
</evidence>
<dbReference type="InterPro" id="IPR011598">
    <property type="entry name" value="bHLH_dom"/>
</dbReference>
<dbReference type="Proteomes" id="UP001168877">
    <property type="component" value="Unassembled WGS sequence"/>
</dbReference>
<dbReference type="Pfam" id="PF14215">
    <property type="entry name" value="bHLH-MYC_N"/>
    <property type="match status" value="1"/>
</dbReference>
<dbReference type="GO" id="GO:0046983">
    <property type="term" value="F:protein dimerization activity"/>
    <property type="evidence" value="ECO:0007669"/>
    <property type="project" value="InterPro"/>
</dbReference>
<evidence type="ECO:0000256" key="6">
    <source>
        <dbReference type="SAM" id="Phobius"/>
    </source>
</evidence>
<keyword evidence="6" id="KW-0812">Transmembrane</keyword>
<keyword evidence="9" id="KW-1185">Reference proteome</keyword>
<organism evidence="8 9">
    <name type="scientific">Acer saccharum</name>
    <name type="common">Sugar maple</name>
    <dbReference type="NCBI Taxonomy" id="4024"/>
    <lineage>
        <taxon>Eukaryota</taxon>
        <taxon>Viridiplantae</taxon>
        <taxon>Streptophyta</taxon>
        <taxon>Embryophyta</taxon>
        <taxon>Tracheophyta</taxon>
        <taxon>Spermatophyta</taxon>
        <taxon>Magnoliopsida</taxon>
        <taxon>eudicotyledons</taxon>
        <taxon>Gunneridae</taxon>
        <taxon>Pentapetalae</taxon>
        <taxon>rosids</taxon>
        <taxon>malvids</taxon>
        <taxon>Sapindales</taxon>
        <taxon>Sapindaceae</taxon>
        <taxon>Hippocastanoideae</taxon>
        <taxon>Acereae</taxon>
        <taxon>Acer</taxon>
    </lineage>
</organism>
<keyword evidence="6" id="KW-1133">Transmembrane helix</keyword>
<evidence type="ECO:0000256" key="2">
    <source>
        <dbReference type="ARBA" id="ARBA00023015"/>
    </source>
</evidence>
<comment type="subcellular location">
    <subcellularLocation>
        <location evidence="1">Nucleus</location>
    </subcellularLocation>
</comment>
<keyword evidence="4" id="KW-0539">Nucleus</keyword>
<feature type="compositionally biased region" description="Basic and acidic residues" evidence="5">
    <location>
        <begin position="881"/>
        <end position="895"/>
    </location>
</feature>
<feature type="transmembrane region" description="Helical" evidence="6">
    <location>
        <begin position="32"/>
        <end position="51"/>
    </location>
</feature>
<keyword evidence="6" id="KW-0472">Membrane</keyword>
<dbReference type="PANTHER" id="PTHR46196">
    <property type="entry name" value="TRANSCRIPTION FACTOR BHLH155-LIKE ISOFORM X1-RELATED"/>
    <property type="match status" value="1"/>
</dbReference>
<feature type="transmembrane region" description="Helical" evidence="6">
    <location>
        <begin position="88"/>
        <end position="108"/>
    </location>
</feature>
<evidence type="ECO:0000256" key="3">
    <source>
        <dbReference type="ARBA" id="ARBA00023163"/>
    </source>
</evidence>
<evidence type="ECO:0000256" key="5">
    <source>
        <dbReference type="SAM" id="MobiDB-lite"/>
    </source>
</evidence>